<reference evidence="2" key="1">
    <citation type="submission" date="2020-10" db="EMBL/GenBank/DDBJ databases">
        <authorList>
            <person name="Gilroy R."/>
        </authorList>
    </citation>
    <scope>NUCLEOTIDE SEQUENCE</scope>
    <source>
        <strain evidence="2">11300</strain>
    </source>
</reference>
<dbReference type="EMBL" id="DVMO01000105">
    <property type="protein sequence ID" value="HIU28159.1"/>
    <property type="molecule type" value="Genomic_DNA"/>
</dbReference>
<name>A0A9D1I4P0_9FIRM</name>
<dbReference type="PANTHER" id="PTHR36930">
    <property type="entry name" value="METAL-SULFUR CLUSTER BIOSYNTHESIS PROTEINS YUAD-RELATED"/>
    <property type="match status" value="1"/>
</dbReference>
<dbReference type="Proteomes" id="UP000824091">
    <property type="component" value="Unassembled WGS sequence"/>
</dbReference>
<dbReference type="InterPro" id="IPR011037">
    <property type="entry name" value="Pyrv_Knase-like_insert_dom_sf"/>
</dbReference>
<dbReference type="GO" id="GO:0030151">
    <property type="term" value="F:molybdenum ion binding"/>
    <property type="evidence" value="ECO:0007669"/>
    <property type="project" value="InterPro"/>
</dbReference>
<dbReference type="PANTHER" id="PTHR36930:SF1">
    <property type="entry name" value="MOSC DOMAIN-CONTAINING PROTEIN"/>
    <property type="match status" value="1"/>
</dbReference>
<dbReference type="SUPFAM" id="SSF50800">
    <property type="entry name" value="PK beta-barrel domain-like"/>
    <property type="match status" value="1"/>
</dbReference>
<evidence type="ECO:0000313" key="2">
    <source>
        <dbReference type="EMBL" id="HIU28159.1"/>
    </source>
</evidence>
<dbReference type="GO" id="GO:0030170">
    <property type="term" value="F:pyridoxal phosphate binding"/>
    <property type="evidence" value="ECO:0007669"/>
    <property type="project" value="InterPro"/>
</dbReference>
<dbReference type="AlphaFoldDB" id="A0A9D1I4P0"/>
<comment type="caution">
    <text evidence="2">The sequence shown here is derived from an EMBL/GenBank/DDBJ whole genome shotgun (WGS) entry which is preliminary data.</text>
</comment>
<evidence type="ECO:0000259" key="1">
    <source>
        <dbReference type="PROSITE" id="PS51340"/>
    </source>
</evidence>
<dbReference type="InterPro" id="IPR005302">
    <property type="entry name" value="MoCF_Sase_C"/>
</dbReference>
<dbReference type="InterPro" id="IPR052716">
    <property type="entry name" value="MOSC_domain"/>
</dbReference>
<dbReference type="GO" id="GO:0003824">
    <property type="term" value="F:catalytic activity"/>
    <property type="evidence" value="ECO:0007669"/>
    <property type="project" value="InterPro"/>
</dbReference>
<evidence type="ECO:0000313" key="3">
    <source>
        <dbReference type="Proteomes" id="UP000824091"/>
    </source>
</evidence>
<protein>
    <submittedName>
        <fullName evidence="2">MOSC domain-containing protein</fullName>
    </submittedName>
</protein>
<gene>
    <name evidence="2" type="ORF">IAD16_07270</name>
</gene>
<reference evidence="2" key="2">
    <citation type="journal article" date="2021" name="PeerJ">
        <title>Extensive microbial diversity within the chicken gut microbiome revealed by metagenomics and culture.</title>
        <authorList>
            <person name="Gilroy R."/>
            <person name="Ravi A."/>
            <person name="Getino M."/>
            <person name="Pursley I."/>
            <person name="Horton D.L."/>
            <person name="Alikhan N.F."/>
            <person name="Baker D."/>
            <person name="Gharbi K."/>
            <person name="Hall N."/>
            <person name="Watson M."/>
            <person name="Adriaenssens E.M."/>
            <person name="Foster-Nyarko E."/>
            <person name="Jarju S."/>
            <person name="Secka A."/>
            <person name="Antonio M."/>
            <person name="Oren A."/>
            <person name="Chaudhuri R.R."/>
            <person name="La Ragione R."/>
            <person name="Hildebrand F."/>
            <person name="Pallen M.J."/>
        </authorList>
    </citation>
    <scope>NUCLEOTIDE SEQUENCE</scope>
    <source>
        <strain evidence="2">11300</strain>
    </source>
</reference>
<feature type="domain" description="MOSC" evidence="1">
    <location>
        <begin position="21"/>
        <end position="149"/>
    </location>
</feature>
<organism evidence="2 3">
    <name type="scientific">Candidatus Fimisoma avicola</name>
    <dbReference type="NCBI Taxonomy" id="2840826"/>
    <lineage>
        <taxon>Bacteria</taxon>
        <taxon>Bacillati</taxon>
        <taxon>Bacillota</taxon>
        <taxon>Clostridia</taxon>
        <taxon>Eubacteriales</taxon>
        <taxon>Candidatus Fimisoma</taxon>
    </lineage>
</organism>
<dbReference type="Gene3D" id="2.40.33.20">
    <property type="entry name" value="PK beta-barrel domain-like"/>
    <property type="match status" value="1"/>
</dbReference>
<proteinExistence type="predicted"/>
<dbReference type="Pfam" id="PF03473">
    <property type="entry name" value="MOSC"/>
    <property type="match status" value="1"/>
</dbReference>
<sequence length="149" mass="16049">MNKKATVKAVCISRAKGTPKEPVPHIDLIEDYGIEGDAHAGKWHRQVSLLSYETIENFKAEMAGASPLITDGSFGENIIIEGIDFKNLSVGTKLQIGQTELLITQIGKECHSQCIIGQTVGRCIMPEEGVFAQVLTGGKVEPGEDVTVL</sequence>
<accession>A0A9D1I4P0</accession>
<dbReference type="PROSITE" id="PS51340">
    <property type="entry name" value="MOSC"/>
    <property type="match status" value="1"/>
</dbReference>